<reference evidence="2 3" key="1">
    <citation type="journal article" date="2018" name="Mol. Genet. Genomics">
        <title>The red deer Cervus elaphus genome CerEla1.0: sequencing, annotating, genes, and chromosomes.</title>
        <authorList>
            <person name="Bana N.A."/>
            <person name="Nyiri A."/>
            <person name="Nagy J."/>
            <person name="Frank K."/>
            <person name="Nagy T."/>
            <person name="Steger V."/>
            <person name="Schiller M."/>
            <person name="Lakatos P."/>
            <person name="Sugar L."/>
            <person name="Horn P."/>
            <person name="Barta E."/>
            <person name="Orosz L."/>
        </authorList>
    </citation>
    <scope>NUCLEOTIDE SEQUENCE [LARGE SCALE GENOMIC DNA]</scope>
    <source>
        <strain evidence="2">Hungarian</strain>
    </source>
</reference>
<dbReference type="Pfam" id="PF06413">
    <property type="entry name" value="Neugrin"/>
    <property type="match status" value="1"/>
</dbReference>
<sequence length="172" mass="18775">MDAKAPRLWPIKNRHGTKKSNQHPGPATSVSARKLKQDQKVLKKLDLPTRSRSSQALGIPQNHFLQASSLLIPGDEASSKGHGHSTALKEIELNTHSTDTPRRQKERNKGVQGLEEGKCFMPFAAALGHPTSDCGGTRGTDSDRLPSDKRLEELKAGDPGDKIFSNRVVQRG</sequence>
<accession>A0A212CT22</accession>
<feature type="region of interest" description="Disordered" evidence="1">
    <location>
        <begin position="75"/>
        <end position="114"/>
    </location>
</feature>
<dbReference type="Proteomes" id="UP000242450">
    <property type="component" value="Chromosome 13"/>
</dbReference>
<protein>
    <submittedName>
        <fullName evidence="2">NGRN</fullName>
    </submittedName>
</protein>
<feature type="compositionally biased region" description="Basic residues" evidence="1">
    <location>
        <begin position="12"/>
        <end position="21"/>
    </location>
</feature>
<feature type="compositionally biased region" description="Basic and acidic residues" evidence="1">
    <location>
        <begin position="87"/>
        <end position="109"/>
    </location>
</feature>
<gene>
    <name evidence="2" type="ORF">Celaphus_00015281</name>
</gene>
<comment type="caution">
    <text evidence="2">The sequence shown here is derived from an EMBL/GenBank/DDBJ whole genome shotgun (WGS) entry which is preliminary data.</text>
</comment>
<proteinExistence type="predicted"/>
<evidence type="ECO:0000313" key="3">
    <source>
        <dbReference type="Proteomes" id="UP000242450"/>
    </source>
</evidence>
<organism evidence="2 3">
    <name type="scientific">Cervus elaphus hippelaphus</name>
    <name type="common">European red deer</name>
    <dbReference type="NCBI Taxonomy" id="46360"/>
    <lineage>
        <taxon>Eukaryota</taxon>
        <taxon>Metazoa</taxon>
        <taxon>Chordata</taxon>
        <taxon>Craniata</taxon>
        <taxon>Vertebrata</taxon>
        <taxon>Euteleostomi</taxon>
        <taxon>Mammalia</taxon>
        <taxon>Eutheria</taxon>
        <taxon>Laurasiatheria</taxon>
        <taxon>Artiodactyla</taxon>
        <taxon>Ruminantia</taxon>
        <taxon>Pecora</taxon>
        <taxon>Cervidae</taxon>
        <taxon>Cervinae</taxon>
        <taxon>Cervus</taxon>
    </lineage>
</organism>
<feature type="region of interest" description="Disordered" evidence="1">
    <location>
        <begin position="1"/>
        <end position="32"/>
    </location>
</feature>
<dbReference type="OrthoDB" id="10409495at2759"/>
<dbReference type="AlphaFoldDB" id="A0A212CT22"/>
<dbReference type="InterPro" id="IPR010487">
    <property type="entry name" value="NGRN/Rrg9"/>
</dbReference>
<evidence type="ECO:0000313" key="2">
    <source>
        <dbReference type="EMBL" id="OWK09159.1"/>
    </source>
</evidence>
<name>A0A212CT22_CEREH</name>
<evidence type="ECO:0000256" key="1">
    <source>
        <dbReference type="SAM" id="MobiDB-lite"/>
    </source>
</evidence>
<feature type="region of interest" description="Disordered" evidence="1">
    <location>
        <begin position="127"/>
        <end position="172"/>
    </location>
</feature>
<feature type="compositionally biased region" description="Basic and acidic residues" evidence="1">
    <location>
        <begin position="140"/>
        <end position="161"/>
    </location>
</feature>
<keyword evidence="3" id="KW-1185">Reference proteome</keyword>
<dbReference type="EMBL" id="MKHE01000013">
    <property type="protein sequence ID" value="OWK09159.1"/>
    <property type="molecule type" value="Genomic_DNA"/>
</dbReference>